<dbReference type="SUPFAM" id="SSF49777">
    <property type="entry name" value="PEBP-like"/>
    <property type="match status" value="1"/>
</dbReference>
<name>A0A2N5VJD3_9BASI</name>
<feature type="compositionally biased region" description="Polar residues" evidence="1">
    <location>
        <begin position="437"/>
        <end position="447"/>
    </location>
</feature>
<dbReference type="EMBL" id="PGCI01000012">
    <property type="protein sequence ID" value="PLW50099.1"/>
    <property type="molecule type" value="Genomic_DNA"/>
</dbReference>
<feature type="region of interest" description="Disordered" evidence="1">
    <location>
        <begin position="402"/>
        <end position="447"/>
    </location>
</feature>
<organism evidence="2 3">
    <name type="scientific">Puccinia coronata f. sp. avenae</name>
    <dbReference type="NCBI Taxonomy" id="200324"/>
    <lineage>
        <taxon>Eukaryota</taxon>
        <taxon>Fungi</taxon>
        <taxon>Dikarya</taxon>
        <taxon>Basidiomycota</taxon>
        <taxon>Pucciniomycotina</taxon>
        <taxon>Pucciniomycetes</taxon>
        <taxon>Pucciniales</taxon>
        <taxon>Pucciniaceae</taxon>
        <taxon>Puccinia</taxon>
    </lineage>
</organism>
<dbReference type="AlphaFoldDB" id="A0A2N5VJD3"/>
<dbReference type="InterPro" id="IPR036610">
    <property type="entry name" value="PEBP-like_sf"/>
</dbReference>
<protein>
    <submittedName>
        <fullName evidence="2">Uncharacterized protein</fullName>
    </submittedName>
</protein>
<reference evidence="2 3" key="1">
    <citation type="submission" date="2017-11" db="EMBL/GenBank/DDBJ databases">
        <title>De novo assembly and phasing of dikaryotic genomes from two isolates of Puccinia coronata f. sp. avenae, the causal agent of oat crown rust.</title>
        <authorList>
            <person name="Miller M.E."/>
            <person name="Zhang Y."/>
            <person name="Omidvar V."/>
            <person name="Sperschneider J."/>
            <person name="Schwessinger B."/>
            <person name="Raley C."/>
            <person name="Palmer J.M."/>
            <person name="Garnica D."/>
            <person name="Upadhyaya N."/>
            <person name="Rathjen J."/>
            <person name="Taylor J.M."/>
            <person name="Park R.F."/>
            <person name="Dodds P.N."/>
            <person name="Hirsch C.D."/>
            <person name="Kianian S.F."/>
            <person name="Figueroa M."/>
        </authorList>
    </citation>
    <scope>NUCLEOTIDE SEQUENCE [LARGE SCALE GENOMIC DNA]</scope>
    <source>
        <strain evidence="2">12SD80</strain>
    </source>
</reference>
<proteinExistence type="predicted"/>
<feature type="compositionally biased region" description="Low complexity" evidence="1">
    <location>
        <begin position="402"/>
        <end position="436"/>
    </location>
</feature>
<evidence type="ECO:0000256" key="1">
    <source>
        <dbReference type="SAM" id="MobiDB-lite"/>
    </source>
</evidence>
<evidence type="ECO:0000313" key="3">
    <source>
        <dbReference type="Proteomes" id="UP000235392"/>
    </source>
</evidence>
<dbReference type="Gene3D" id="3.90.280.10">
    <property type="entry name" value="PEBP-like"/>
    <property type="match status" value="1"/>
</dbReference>
<dbReference type="Proteomes" id="UP000235392">
    <property type="component" value="Unassembled WGS sequence"/>
</dbReference>
<sequence length="468" mass="50057">MAAKSTDSEKQLFAIQFGPDPALTGSIPKPRLDLKVQAIKTVVTCSVSLREKPSGSAKFSMLFLLNSFEFCLRELLYERAFLINASESVQLSPRLYSKFLVRSTRFDPSTAIYSLCYHRFESFSSLTKHPPKAVNFQPIHSSAPFTFAYPFYLQSPNMWTSLVKAAFGLTVAAQMVSSRIIVSRQEQCASATNDAEKGACDMKAAFGGSAIFAQLLPEFSPKAALYVKYGNVVVGGAQQMSPSKVATQPFLSLSFISNSSQVLQQAYIIIGVQYQPQAKTTSLFWLQSSVKINSNTGDMTSSVAPIVKYRSPNPPQSSGANEFIFLIFQDPGLDALLSQSTQLAAMISGTFDFATFVKTLQVSNAAIAGSFFKSTYDGIAISGIQASSASSVTSRVSNVSTTATGNTTSVASSNTATSVGRTANATTSTATNQTETDQNSTSSSAMTLSGQKQLKSFAVAVILGATML</sequence>
<evidence type="ECO:0000313" key="2">
    <source>
        <dbReference type="EMBL" id="PLW50099.1"/>
    </source>
</evidence>
<accession>A0A2N5VJD3</accession>
<comment type="caution">
    <text evidence="2">The sequence shown here is derived from an EMBL/GenBank/DDBJ whole genome shotgun (WGS) entry which is preliminary data.</text>
</comment>
<gene>
    <name evidence="2" type="ORF">PCASD_01858</name>
</gene>